<dbReference type="GO" id="GO:0001097">
    <property type="term" value="F:TFIIH-class transcription factor complex binding"/>
    <property type="evidence" value="ECO:0007669"/>
    <property type="project" value="TreeGrafter"/>
</dbReference>
<dbReference type="InterPro" id="IPR016656">
    <property type="entry name" value="TFIIE-bsu"/>
</dbReference>
<name>A0A0V1E3U8_TRIPS</name>
<dbReference type="Proteomes" id="UP000054632">
    <property type="component" value="Unassembled WGS sequence"/>
</dbReference>
<dbReference type="SUPFAM" id="SSF46785">
    <property type="entry name" value="Winged helix' DNA-binding domain"/>
    <property type="match status" value="1"/>
</dbReference>
<evidence type="ECO:0000313" key="4">
    <source>
        <dbReference type="Proteomes" id="UP000054632"/>
    </source>
</evidence>
<dbReference type="AlphaFoldDB" id="A0A0V1E3U8"/>
<dbReference type="EMBL" id="JYDR01000109">
    <property type="protein sequence ID" value="KRY68526.1"/>
    <property type="molecule type" value="Genomic_DNA"/>
</dbReference>
<reference evidence="3 4" key="1">
    <citation type="submission" date="2015-01" db="EMBL/GenBank/DDBJ databases">
        <title>Evolution of Trichinella species and genotypes.</title>
        <authorList>
            <person name="Korhonen P.K."/>
            <person name="Edoardo P."/>
            <person name="Giuseppe L.R."/>
            <person name="Gasser R.B."/>
        </authorList>
    </citation>
    <scope>NUCLEOTIDE SEQUENCE [LARGE SCALE GENOMIC DNA]</scope>
    <source>
        <strain evidence="3">ISS13</strain>
    </source>
</reference>
<dbReference type="InterPro" id="IPR003166">
    <property type="entry name" value="TFIIE_bsu_DNA-bd"/>
</dbReference>
<keyword evidence="1" id="KW-0805">Transcription regulation</keyword>
<evidence type="ECO:0000256" key="1">
    <source>
        <dbReference type="PIRNR" id="PIRNR016398"/>
    </source>
</evidence>
<dbReference type="GO" id="GO:0003677">
    <property type="term" value="F:DNA binding"/>
    <property type="evidence" value="ECO:0007669"/>
    <property type="project" value="UniProtKB-UniRule"/>
</dbReference>
<keyword evidence="1" id="KW-0804">Transcription</keyword>
<comment type="similarity">
    <text evidence="1">Belongs to the TFIIE beta subunit family.</text>
</comment>
<evidence type="ECO:0000259" key="2">
    <source>
        <dbReference type="PROSITE" id="PS51351"/>
    </source>
</evidence>
<keyword evidence="1" id="KW-0539">Nucleus</keyword>
<feature type="domain" description="TFIIE beta" evidence="2">
    <location>
        <begin position="95"/>
        <end position="178"/>
    </location>
</feature>
<sequence>MILHSASVNCCFKNIKLFGVRKVLRKYSIGDMDSSLLKQREAFLKRASAVPTVFNRQDRYSSATNTSEKHNSTSAKNAAVLSAVKKPKMAKSVVDYKNAKACMATNFGILAKVLEHMKKRFLENLNWSLSLEEIFEELQMFGVSGKITMWLKEILPGHPRMNVDEDGKFTYKPPYKVKGKNSLLALLKRREIDGAGALLLSELYDCVLHPDKLVQALGNQVLALNVSLNKRKDVALFYNESEPFHLSVDEDLKMMWRNISVSQYDDEKLEEYVRKQGLDTLLGLKHRDGPGKAHIPKRKPRKKPVVLQNEHLSKTGLLESYD</sequence>
<keyword evidence="1" id="KW-0238">DNA-binding</keyword>
<dbReference type="PANTHER" id="PTHR12716">
    <property type="entry name" value="TRANSCRIPTION INITIATION FACTOR IIE, BETA SUBUNIT"/>
    <property type="match status" value="1"/>
</dbReference>
<dbReference type="GO" id="GO:0006367">
    <property type="term" value="P:transcription initiation at RNA polymerase II promoter"/>
    <property type="evidence" value="ECO:0007669"/>
    <property type="project" value="UniProtKB-UniRule"/>
</dbReference>
<gene>
    <name evidence="3" type="primary">Gtf2e2</name>
    <name evidence="3" type="ORF">T4A_10634</name>
</gene>
<dbReference type="PIRSF" id="PIRSF016398">
    <property type="entry name" value="TFIIE-beta"/>
    <property type="match status" value="1"/>
</dbReference>
<dbReference type="InterPro" id="IPR036388">
    <property type="entry name" value="WH-like_DNA-bd_sf"/>
</dbReference>
<comment type="subcellular location">
    <subcellularLocation>
        <location evidence="1">Nucleus</location>
    </subcellularLocation>
</comment>
<dbReference type="Gene3D" id="1.10.10.10">
    <property type="entry name" value="Winged helix-like DNA-binding domain superfamily/Winged helix DNA-binding domain"/>
    <property type="match status" value="1"/>
</dbReference>
<evidence type="ECO:0000313" key="3">
    <source>
        <dbReference type="EMBL" id="KRY68526.1"/>
    </source>
</evidence>
<organism evidence="3 4">
    <name type="scientific">Trichinella pseudospiralis</name>
    <name type="common">Parasitic roundworm</name>
    <dbReference type="NCBI Taxonomy" id="6337"/>
    <lineage>
        <taxon>Eukaryota</taxon>
        <taxon>Metazoa</taxon>
        <taxon>Ecdysozoa</taxon>
        <taxon>Nematoda</taxon>
        <taxon>Enoplea</taxon>
        <taxon>Dorylaimia</taxon>
        <taxon>Trichinellida</taxon>
        <taxon>Trichinellidae</taxon>
        <taxon>Trichinella</taxon>
    </lineage>
</organism>
<dbReference type="PANTHER" id="PTHR12716:SF8">
    <property type="entry name" value="TRANSCRIPTION INITIATION FACTOR IIE SUBUNIT BETA"/>
    <property type="match status" value="1"/>
</dbReference>
<comment type="caution">
    <text evidence="3">The sequence shown here is derived from an EMBL/GenBank/DDBJ whole genome shotgun (WGS) entry which is preliminary data.</text>
</comment>
<dbReference type="PROSITE" id="PS51351">
    <property type="entry name" value="TFIIE_BETA_C"/>
    <property type="match status" value="1"/>
</dbReference>
<dbReference type="Pfam" id="PF02186">
    <property type="entry name" value="TFIIE_beta"/>
    <property type="match status" value="1"/>
</dbReference>
<dbReference type="InterPro" id="IPR036390">
    <property type="entry name" value="WH_DNA-bd_sf"/>
</dbReference>
<comment type="function">
    <text evidence="1">Recruits TFIIH to the initiation complex and stimulates the RNA polymerase II C-terminal domain kinase and DNA-dependent ATPase activities of TFIIH. Both TFIIH and TFIIE are required for promoter clearance by RNA polymerase.</text>
</comment>
<accession>A0A0V1E3U8</accession>
<dbReference type="CDD" id="cd07977">
    <property type="entry name" value="TFIIE_beta_winged_helix"/>
    <property type="match status" value="1"/>
</dbReference>
<dbReference type="GO" id="GO:0005673">
    <property type="term" value="C:transcription factor TFIIE complex"/>
    <property type="evidence" value="ECO:0007669"/>
    <property type="project" value="UniProtKB-UniRule"/>
</dbReference>
<proteinExistence type="inferred from homology"/>
<protein>
    <recommendedName>
        <fullName evidence="1">Transcription initiation factor IIE subunit beta</fullName>
    </recommendedName>
</protein>
<comment type="subunit">
    <text evidence="1">Tetramer of two alpha and two beta chains.</text>
</comment>